<feature type="domain" description="DUF5936" evidence="8">
    <location>
        <begin position="43"/>
        <end position="145"/>
    </location>
</feature>
<evidence type="ECO:0000256" key="6">
    <source>
        <dbReference type="SAM" id="Phobius"/>
    </source>
</evidence>
<evidence type="ECO:0000256" key="1">
    <source>
        <dbReference type="ARBA" id="ARBA00004651"/>
    </source>
</evidence>
<feature type="transmembrane region" description="Helical" evidence="6">
    <location>
        <begin position="265"/>
        <end position="289"/>
    </location>
</feature>
<feature type="transmembrane region" description="Helical" evidence="6">
    <location>
        <begin position="103"/>
        <end position="133"/>
    </location>
</feature>
<evidence type="ECO:0000256" key="3">
    <source>
        <dbReference type="ARBA" id="ARBA00022692"/>
    </source>
</evidence>
<dbReference type="RefSeq" id="WP_270042763.1">
    <property type="nucleotide sequence ID" value="NZ_JAPDOD010000025.1"/>
</dbReference>
<keyword evidence="10" id="KW-1185">Reference proteome</keyword>
<accession>A0A9X3MY53</accession>
<dbReference type="InterPro" id="IPR042094">
    <property type="entry name" value="T2SS_GspF_sf"/>
</dbReference>
<dbReference type="PANTHER" id="PTHR35007">
    <property type="entry name" value="INTEGRAL MEMBRANE PROTEIN-RELATED"/>
    <property type="match status" value="1"/>
</dbReference>
<dbReference type="InterPro" id="IPR045980">
    <property type="entry name" value="DUF5936"/>
</dbReference>
<dbReference type="Pfam" id="PF00482">
    <property type="entry name" value="T2SSF"/>
    <property type="match status" value="1"/>
</dbReference>
<name>A0A9X3MY53_9ACTN</name>
<dbReference type="AlphaFoldDB" id="A0A9X3MY53"/>
<keyword evidence="5 6" id="KW-0472">Membrane</keyword>
<evidence type="ECO:0000256" key="2">
    <source>
        <dbReference type="ARBA" id="ARBA00022475"/>
    </source>
</evidence>
<evidence type="ECO:0000259" key="7">
    <source>
        <dbReference type="Pfam" id="PF00482"/>
    </source>
</evidence>
<keyword evidence="2" id="KW-1003">Cell membrane</keyword>
<evidence type="ECO:0000256" key="5">
    <source>
        <dbReference type="ARBA" id="ARBA00023136"/>
    </source>
</evidence>
<keyword evidence="4 6" id="KW-1133">Transmembrane helix</keyword>
<proteinExistence type="predicted"/>
<gene>
    <name evidence="9" type="ORF">OM076_24810</name>
</gene>
<comment type="subcellular location">
    <subcellularLocation>
        <location evidence="1">Cell membrane</location>
        <topology evidence="1">Multi-pass membrane protein</topology>
    </subcellularLocation>
</comment>
<evidence type="ECO:0000259" key="8">
    <source>
        <dbReference type="Pfam" id="PF19359"/>
    </source>
</evidence>
<evidence type="ECO:0000256" key="4">
    <source>
        <dbReference type="ARBA" id="ARBA00022989"/>
    </source>
</evidence>
<dbReference type="Pfam" id="PF19359">
    <property type="entry name" value="DUF5936"/>
    <property type="match status" value="1"/>
</dbReference>
<keyword evidence="3 6" id="KW-0812">Transmembrane</keyword>
<comment type="caution">
    <text evidence="9">The sequence shown here is derived from an EMBL/GenBank/DDBJ whole genome shotgun (WGS) entry which is preliminary data.</text>
</comment>
<evidence type="ECO:0000313" key="10">
    <source>
        <dbReference type="Proteomes" id="UP001149140"/>
    </source>
</evidence>
<sequence>MPIVFGALTVLCLAVGLLAIPMLRDVGPVERLGGRAGGASEATERSSVTAKLVETLAARLGPVLAPSLRASRRASLEHKLDYAGRPAGMTVQRFVGRKAALTLLLGVGVGGFFLLLGASPILIPILAVGGWFAPDIYLSRAARVRQSAIERTLPDFLDILAVSVRAGLGYRYALRRVAESLGGPVGEEMLTVLRQIDLGQDRRDAFLALRERNASDSLKSFVAAQLQAEELGVPLSEALNDIAADMRRMAGQNARREAQRASPRVSLLVTTLIVPGSMILIVLSMYFAMRGSSGGAGLFGG</sequence>
<dbReference type="EMBL" id="JAPDOD010000025">
    <property type="protein sequence ID" value="MDA0163518.1"/>
    <property type="molecule type" value="Genomic_DNA"/>
</dbReference>
<dbReference type="GO" id="GO:0005886">
    <property type="term" value="C:plasma membrane"/>
    <property type="evidence" value="ECO:0007669"/>
    <property type="project" value="UniProtKB-SubCell"/>
</dbReference>
<dbReference type="InterPro" id="IPR018076">
    <property type="entry name" value="T2SS_GspF_dom"/>
</dbReference>
<organism evidence="9 10">
    <name type="scientific">Solirubrobacter ginsenosidimutans</name>
    <dbReference type="NCBI Taxonomy" id="490573"/>
    <lineage>
        <taxon>Bacteria</taxon>
        <taxon>Bacillati</taxon>
        <taxon>Actinomycetota</taxon>
        <taxon>Thermoleophilia</taxon>
        <taxon>Solirubrobacterales</taxon>
        <taxon>Solirubrobacteraceae</taxon>
        <taxon>Solirubrobacter</taxon>
    </lineage>
</organism>
<dbReference type="Proteomes" id="UP001149140">
    <property type="component" value="Unassembled WGS sequence"/>
</dbReference>
<feature type="domain" description="Type II secretion system protein GspF" evidence="7">
    <location>
        <begin position="156"/>
        <end position="282"/>
    </location>
</feature>
<dbReference type="PANTHER" id="PTHR35007:SF2">
    <property type="entry name" value="PILUS ASSEMBLE PROTEIN"/>
    <property type="match status" value="1"/>
</dbReference>
<dbReference type="Gene3D" id="1.20.81.30">
    <property type="entry name" value="Type II secretion system (T2SS), domain F"/>
    <property type="match status" value="1"/>
</dbReference>
<protein>
    <submittedName>
        <fullName evidence="9">Type II secretion system F family protein</fullName>
    </submittedName>
</protein>
<evidence type="ECO:0000313" key="9">
    <source>
        <dbReference type="EMBL" id="MDA0163518.1"/>
    </source>
</evidence>
<reference evidence="9" key="1">
    <citation type="submission" date="2022-10" db="EMBL/GenBank/DDBJ databases">
        <title>The WGS of Solirubrobacter ginsenosidimutans DSM 21036.</title>
        <authorList>
            <person name="Jiang Z."/>
        </authorList>
    </citation>
    <scope>NUCLEOTIDE SEQUENCE</scope>
    <source>
        <strain evidence="9">DSM 21036</strain>
    </source>
</reference>